<reference evidence="2" key="1">
    <citation type="submission" date="2016-10" db="EMBL/GenBank/DDBJ databases">
        <authorList>
            <person name="Varghese N."/>
            <person name="Submissions S."/>
        </authorList>
    </citation>
    <scope>NUCLEOTIDE SEQUENCE [LARGE SCALE GENOMIC DNA]</scope>
    <source>
        <strain evidence="2">DSM 22376</strain>
    </source>
</reference>
<sequence>MENLFTVSKKIILLGAFLLLYSCSKDEMVNSDLPQNSPQFVTSKKSSDKLNVFKGPEITVGYGKVRSWISMYSNGFPNEIGIEMTKDALLNPERDKKKSSAAGITINIPMHLKATQATPFDHIGLNWNPHGHEPEGVFNVPHFDIHFYMISIAEQLTIPEWSPSTDAAFNLYPPLGYLPADYFTPPGAGTAEGQMGKHWLPVNLGDYLPFSKIMIYGSYNGKVNFIEPMITTEYLLSNEEASLNYSQPEYFEKAGNYPTKYNIYHDQSTGKIYITLSDFVARN</sequence>
<proteinExistence type="predicted"/>
<dbReference type="InterPro" id="IPR033786">
    <property type="entry name" value="TTHB210-like"/>
</dbReference>
<name>A0A1H4FG09_9FLAO</name>
<evidence type="ECO:0000313" key="2">
    <source>
        <dbReference type="Proteomes" id="UP000198951"/>
    </source>
</evidence>
<gene>
    <name evidence="1" type="ORF">SAMN05443667_11386</name>
</gene>
<organism evidence="1 2">
    <name type="scientific">Flavobacterium gillisiae</name>
    <dbReference type="NCBI Taxonomy" id="150146"/>
    <lineage>
        <taxon>Bacteria</taxon>
        <taxon>Pseudomonadati</taxon>
        <taxon>Bacteroidota</taxon>
        <taxon>Flavobacteriia</taxon>
        <taxon>Flavobacteriales</taxon>
        <taxon>Flavobacteriaceae</taxon>
        <taxon>Flavobacterium</taxon>
    </lineage>
</organism>
<dbReference type="AlphaFoldDB" id="A0A1H4FG09"/>
<dbReference type="OrthoDB" id="2867208at2"/>
<keyword evidence="2" id="KW-1185">Reference proteome</keyword>
<evidence type="ECO:0000313" key="1">
    <source>
        <dbReference type="EMBL" id="SEA96289.1"/>
    </source>
</evidence>
<protein>
    <recommendedName>
        <fullName evidence="3">DUF5602 domain-containing protein</fullName>
    </recommendedName>
</protein>
<dbReference type="RefSeq" id="WP_091092572.1">
    <property type="nucleotide sequence ID" value="NZ_FNRD01000013.1"/>
</dbReference>
<accession>A0A1H4FG09</accession>
<dbReference type="Proteomes" id="UP000198951">
    <property type="component" value="Unassembled WGS sequence"/>
</dbReference>
<dbReference type="EMBL" id="FNRD01000013">
    <property type="protein sequence ID" value="SEA96289.1"/>
    <property type="molecule type" value="Genomic_DNA"/>
</dbReference>
<dbReference type="CDD" id="cd11669">
    <property type="entry name" value="TTHB210-like"/>
    <property type="match status" value="1"/>
</dbReference>
<evidence type="ECO:0008006" key="3">
    <source>
        <dbReference type="Google" id="ProtNLM"/>
    </source>
</evidence>
<dbReference type="STRING" id="150146.SAMN05443667_11386"/>